<dbReference type="EMBL" id="CACRXK020001661">
    <property type="protein sequence ID" value="CAB3990453.1"/>
    <property type="molecule type" value="Genomic_DNA"/>
</dbReference>
<dbReference type="PANTHER" id="PTHR47510:SF3">
    <property type="entry name" value="ENDO_EXONUCLEASE_PHOSPHATASE DOMAIN-CONTAINING PROTEIN"/>
    <property type="match status" value="1"/>
</dbReference>
<proteinExistence type="predicted"/>
<dbReference type="InterPro" id="IPR036691">
    <property type="entry name" value="Endo/exonu/phosph_ase_sf"/>
</dbReference>
<evidence type="ECO:0000313" key="2">
    <source>
        <dbReference type="EMBL" id="CAB3990453.1"/>
    </source>
</evidence>
<dbReference type="InterPro" id="IPR015095">
    <property type="entry name" value="AlkB_hom8_N"/>
</dbReference>
<feature type="region of interest" description="Disordered" evidence="1">
    <location>
        <begin position="59"/>
        <end position="109"/>
    </location>
</feature>
<dbReference type="Gene3D" id="3.60.10.10">
    <property type="entry name" value="Endonuclease/exonuclease/phosphatase"/>
    <property type="match status" value="1"/>
</dbReference>
<protein>
    <submittedName>
        <fullName evidence="2">RNA-directed DNA polymerase from mobile element jockey</fullName>
    </submittedName>
</protein>
<keyword evidence="2" id="KW-0695">RNA-directed DNA polymerase</keyword>
<dbReference type="SUPFAM" id="SSF56219">
    <property type="entry name" value="DNase I-like"/>
    <property type="match status" value="1"/>
</dbReference>
<dbReference type="PANTHER" id="PTHR47510">
    <property type="entry name" value="REVERSE TRANSCRIPTASE DOMAIN-CONTAINING PROTEIN"/>
    <property type="match status" value="1"/>
</dbReference>
<keyword evidence="3" id="KW-1185">Reference proteome</keyword>
<keyword evidence="2" id="KW-0808">Transferase</keyword>
<feature type="compositionally biased region" description="Low complexity" evidence="1">
    <location>
        <begin position="60"/>
        <end position="74"/>
    </location>
</feature>
<dbReference type="AlphaFoldDB" id="A0A6S7GGU0"/>
<reference evidence="2" key="1">
    <citation type="submission" date="2020-04" db="EMBL/GenBank/DDBJ databases">
        <authorList>
            <person name="Alioto T."/>
            <person name="Alioto T."/>
            <person name="Gomez Garrido J."/>
        </authorList>
    </citation>
    <scope>NUCLEOTIDE SEQUENCE</scope>
    <source>
        <strain evidence="2">A484AB</strain>
    </source>
</reference>
<dbReference type="GO" id="GO:0008168">
    <property type="term" value="F:methyltransferase activity"/>
    <property type="evidence" value="ECO:0007669"/>
    <property type="project" value="InterPro"/>
</dbReference>
<evidence type="ECO:0000313" key="3">
    <source>
        <dbReference type="Proteomes" id="UP001152795"/>
    </source>
</evidence>
<dbReference type="Proteomes" id="UP001152795">
    <property type="component" value="Unassembled WGS sequence"/>
</dbReference>
<dbReference type="GO" id="GO:0003964">
    <property type="term" value="F:RNA-directed DNA polymerase activity"/>
    <property type="evidence" value="ECO:0007669"/>
    <property type="project" value="UniProtKB-KW"/>
</dbReference>
<dbReference type="SUPFAM" id="SSF56672">
    <property type="entry name" value="DNA/RNA polymerases"/>
    <property type="match status" value="1"/>
</dbReference>
<accession>A0A6S7GGU0</accession>
<dbReference type="GO" id="GO:0016706">
    <property type="term" value="F:2-oxoglutarate-dependent dioxygenase activity"/>
    <property type="evidence" value="ECO:0007669"/>
    <property type="project" value="InterPro"/>
</dbReference>
<dbReference type="OrthoDB" id="5986182at2759"/>
<dbReference type="Pfam" id="PF09004">
    <property type="entry name" value="ALKBH8_N"/>
    <property type="match status" value="1"/>
</dbReference>
<organism evidence="2 3">
    <name type="scientific">Paramuricea clavata</name>
    <name type="common">Red gorgonian</name>
    <name type="synonym">Violescent sea-whip</name>
    <dbReference type="NCBI Taxonomy" id="317549"/>
    <lineage>
        <taxon>Eukaryota</taxon>
        <taxon>Metazoa</taxon>
        <taxon>Cnidaria</taxon>
        <taxon>Anthozoa</taxon>
        <taxon>Octocorallia</taxon>
        <taxon>Malacalcyonacea</taxon>
        <taxon>Plexauridae</taxon>
        <taxon>Paramuricea</taxon>
    </lineage>
</organism>
<gene>
    <name evidence="2" type="ORF">PACLA_8A010944</name>
</gene>
<evidence type="ECO:0000256" key="1">
    <source>
        <dbReference type="SAM" id="MobiDB-lite"/>
    </source>
</evidence>
<dbReference type="InterPro" id="IPR043502">
    <property type="entry name" value="DNA/RNA_pol_sf"/>
</dbReference>
<keyword evidence="2" id="KW-0548">Nucleotidyltransferase</keyword>
<comment type="caution">
    <text evidence="2">The sequence shown here is derived from an EMBL/GenBank/DDBJ whole genome shotgun (WGS) entry which is preliminary data.</text>
</comment>
<sequence>MITYNAPNYILFRKSRPTKYSDFDAPTRNKITESRVCSNTSPPLPPVFSVSTAVPSTKINVSTTTNDDPSSSPSVFTSPTRQNERAVSPKLPSAPTRHNEQAVSPKLSSEAMVTPTLANTPTISTSYVARDNNFLLPTLLVANVRSIINKIDELELVAQINQVEVICITESWLNTSVVDSMISLSNFIQFRNDRTYSCGGGVSIILKKKFTRNVESFLSLHPDGLVFVTGDFNPVSTLFDEKRLERLSGLTQIINVPTRHNAILDWCLTNAKKVVFDVSQLPPIGSSDHNAILIKPHKDRLENSCNNRVCKRDLRDSSIRHFGQTITSTDWTEIFEIPDPNMKYRRFNEVVSAMMDCFFPNKPTSVRESDKPWMTSSLKSSISKRQKSLHKYGRNSQAYRFWRNRVQRDVKVARRKYYANSVQKLKSANPSRWWKEVKSIGGFSSRESWVHQLLSEVNPTCEDLAESYNGYLVGLTSHFKPLLECTDDQETEVPNHLLVNIGQVYTVLRRLKTTKSPGPDGIPNRILKTFAFEFAPIIMDIYNTSVLQGVFPDQLKRSIVFPIPKVSPPQTIEDDLRPISLTAQVSKVMEGFMLQSLMSEVGLKLDPKQFVLPGKSTTQALVYLLHLIHAALDQGHCSVRIFFADFKKGFDLVDHNVIIDELLKLQDWNGRIKFVDDATALEIVPRCSPSLLPILVNDVSQYASSRGMKLNSKKCKEMTISFLQYHLPLDNAIYIDGSPVQSVSSFKLLGVLLREDLSWCDHVDYVIKKANSRLYALRKLKKAGLSDKDLVTIYSSFIRSRIEYASPAWSTLTQGQCDLIESIQRRALRILLPEMSYQDALNYTGLKKLSTRRHNSCEQFIRKLKLDNGPINPLKDVVATRIHPNTHNYNLRSESSWSLQTNTERFQNFITVKYNY</sequence>
<name>A0A6S7GGU0_PARCT</name>